<dbReference type="EMBL" id="CM055742">
    <property type="protein sequence ID" value="KAJ8000480.1"/>
    <property type="molecule type" value="Genomic_DNA"/>
</dbReference>
<gene>
    <name evidence="1" type="ORF">DPEC_G00180570</name>
</gene>
<comment type="caution">
    <text evidence="1">The sequence shown here is derived from an EMBL/GenBank/DDBJ whole genome shotgun (WGS) entry which is preliminary data.</text>
</comment>
<dbReference type="Proteomes" id="UP001157502">
    <property type="component" value="Chromosome 15"/>
</dbReference>
<sequence>MKHLMTLLLLAGLVRTTSGQNTTAVYNTIPGALDLKFSLNQPFTLDLSDQTSPGFKTLAATVTSAVTAIYVSVPGFSYCIVNSFRSGSVVTDMTLVFENKTVVPSTSAAQATFNKGTTNLTIVPGSVTVDLSNPSSTAFKNLAALVVSQVTKVYQSFPGFLLCFVNSFRSGSVVTRLTLQFANGASVPSNASVIAALSASSTSLNIIPNSISVTSPTSSGTSPRPGPFCLMALPVTLALLMVPLLAS</sequence>
<reference evidence="1" key="1">
    <citation type="submission" date="2021-05" db="EMBL/GenBank/DDBJ databases">
        <authorList>
            <person name="Pan Q."/>
            <person name="Jouanno E."/>
            <person name="Zahm M."/>
            <person name="Klopp C."/>
            <person name="Cabau C."/>
            <person name="Louis A."/>
            <person name="Berthelot C."/>
            <person name="Parey E."/>
            <person name="Roest Crollius H."/>
            <person name="Montfort J."/>
            <person name="Robinson-Rechavi M."/>
            <person name="Bouchez O."/>
            <person name="Lampietro C."/>
            <person name="Lopez Roques C."/>
            <person name="Donnadieu C."/>
            <person name="Postlethwait J."/>
            <person name="Bobe J."/>
            <person name="Dillon D."/>
            <person name="Chandos A."/>
            <person name="von Hippel F."/>
            <person name="Guiguen Y."/>
        </authorList>
    </citation>
    <scope>NUCLEOTIDE SEQUENCE</scope>
    <source>
        <strain evidence="1">YG-Jan2019</strain>
    </source>
</reference>
<evidence type="ECO:0000313" key="2">
    <source>
        <dbReference type="Proteomes" id="UP001157502"/>
    </source>
</evidence>
<proteinExistence type="predicted"/>
<accession>A0ACC2GAA7</accession>
<protein>
    <submittedName>
        <fullName evidence="1">Uncharacterized protein</fullName>
    </submittedName>
</protein>
<evidence type="ECO:0000313" key="1">
    <source>
        <dbReference type="EMBL" id="KAJ8000480.1"/>
    </source>
</evidence>
<keyword evidence="2" id="KW-1185">Reference proteome</keyword>
<name>A0ACC2GAA7_DALPE</name>
<organism evidence="1 2">
    <name type="scientific">Dallia pectoralis</name>
    <name type="common">Alaska blackfish</name>
    <dbReference type="NCBI Taxonomy" id="75939"/>
    <lineage>
        <taxon>Eukaryota</taxon>
        <taxon>Metazoa</taxon>
        <taxon>Chordata</taxon>
        <taxon>Craniata</taxon>
        <taxon>Vertebrata</taxon>
        <taxon>Euteleostomi</taxon>
        <taxon>Actinopterygii</taxon>
        <taxon>Neopterygii</taxon>
        <taxon>Teleostei</taxon>
        <taxon>Protacanthopterygii</taxon>
        <taxon>Esociformes</taxon>
        <taxon>Umbridae</taxon>
        <taxon>Dallia</taxon>
    </lineage>
</organism>